<dbReference type="Gramene" id="MELO3C030316.2.1">
    <property type="protein sequence ID" value="MELO3C030316.2.1"/>
    <property type="gene ID" value="MELO3C030316.2"/>
</dbReference>
<protein>
    <submittedName>
        <fullName evidence="1">Uncharacterized protein</fullName>
    </submittedName>
</protein>
<sequence>MAFFPVVSKDYKGKEEVEMNSNSVGFKFLGDGARKPLKLCKERVKERRNEILEGDRETAEKRN</sequence>
<evidence type="ECO:0000313" key="1">
    <source>
        <dbReference type="EnsemblPlants" id="MELO3C030316.2.1"/>
    </source>
</evidence>
<dbReference type="AlphaFoldDB" id="A0A9I9E8N9"/>
<organism evidence="1">
    <name type="scientific">Cucumis melo</name>
    <name type="common">Muskmelon</name>
    <dbReference type="NCBI Taxonomy" id="3656"/>
    <lineage>
        <taxon>Eukaryota</taxon>
        <taxon>Viridiplantae</taxon>
        <taxon>Streptophyta</taxon>
        <taxon>Embryophyta</taxon>
        <taxon>Tracheophyta</taxon>
        <taxon>Spermatophyta</taxon>
        <taxon>Magnoliopsida</taxon>
        <taxon>eudicotyledons</taxon>
        <taxon>Gunneridae</taxon>
        <taxon>Pentapetalae</taxon>
        <taxon>rosids</taxon>
        <taxon>fabids</taxon>
        <taxon>Cucurbitales</taxon>
        <taxon>Cucurbitaceae</taxon>
        <taxon>Benincaseae</taxon>
        <taxon>Cucumis</taxon>
    </lineage>
</organism>
<name>A0A9I9E8N9_CUCME</name>
<accession>A0A9I9E8N9</accession>
<dbReference type="EnsemblPlants" id="MELO3C030316.2.1">
    <property type="protein sequence ID" value="MELO3C030316.2.1"/>
    <property type="gene ID" value="MELO3C030316.2"/>
</dbReference>
<proteinExistence type="predicted"/>
<reference evidence="1" key="1">
    <citation type="submission" date="2023-03" db="UniProtKB">
        <authorList>
            <consortium name="EnsemblPlants"/>
        </authorList>
    </citation>
    <scope>IDENTIFICATION</scope>
</reference>